<dbReference type="Proteomes" id="UP000019471">
    <property type="component" value="Unassembled WGS sequence"/>
</dbReference>
<gene>
    <name evidence="2" type="ORF">A1O5_01771</name>
</gene>
<proteinExistence type="predicted"/>
<evidence type="ECO:0000259" key="1">
    <source>
        <dbReference type="Pfam" id="PF14420"/>
    </source>
</evidence>
<organism evidence="2 3">
    <name type="scientific">Cladophialophora psammophila CBS 110553</name>
    <dbReference type="NCBI Taxonomy" id="1182543"/>
    <lineage>
        <taxon>Eukaryota</taxon>
        <taxon>Fungi</taxon>
        <taxon>Dikarya</taxon>
        <taxon>Ascomycota</taxon>
        <taxon>Pezizomycotina</taxon>
        <taxon>Eurotiomycetes</taxon>
        <taxon>Chaetothyriomycetidae</taxon>
        <taxon>Chaetothyriales</taxon>
        <taxon>Herpotrichiellaceae</taxon>
        <taxon>Cladophialophora</taxon>
    </lineage>
</organism>
<evidence type="ECO:0000313" key="2">
    <source>
        <dbReference type="EMBL" id="EXJ75075.1"/>
    </source>
</evidence>
<name>W9XCN1_9EURO</name>
<dbReference type="InterPro" id="IPR025676">
    <property type="entry name" value="Clr5_dom"/>
</dbReference>
<sequence>MATRGASPSYQNAPTEAEWSFHQDDIIQYFEKMKLSEVRKVMERDYGFVASKRMYETRLKAWGVRKNTSAIEKKNLLSRIIVQCANNQSRKITEIEILPTDLHKLERYVNKDSTKQYPEVPHNNCHIVFDARYPGQRSPAHVRVKIAISRNHTSGRPKMRMKILSRQPDQPTSPGNGSFDYDISPSFLAESDVDTTNPPCSKVVPEDTTWNDQIHYYWIYETSLPLDSLPICSDEFSFALILQSVKSHLKSQFSRQATDSIEYRDGAFDLTAAAFWRDIKYAISLLKRQSLKAWETLREAGKKVDLTISPEPRCFMGELFATTSPVNTKVCPGLRTVLLQLLWKESYKKLGVQHPFSIVCFELQKGDTHRGQSEQAIKLVRDLFAQHLDPLHPETLRWKRAEITLLRRDGELDSARRLCLQLLDETRSNPNTCTKQSRIVLNELIKMYMDAKEYDLAARCCIEGIGDAVKELGVNFPDDCAVRMMEDMADIAGLRGDTGGQVFWLHQAKLGSQKTRSRSFTTGFIDESLQQLQPTSPAQLQTRGAPV</sequence>
<dbReference type="Pfam" id="PF14420">
    <property type="entry name" value="Clr5"/>
    <property type="match status" value="1"/>
</dbReference>
<dbReference type="EMBL" id="AMGX01000002">
    <property type="protein sequence ID" value="EXJ75075.1"/>
    <property type="molecule type" value="Genomic_DNA"/>
</dbReference>
<comment type="caution">
    <text evidence="2">The sequence shown here is derived from an EMBL/GenBank/DDBJ whole genome shotgun (WGS) entry which is preliminary data.</text>
</comment>
<protein>
    <recommendedName>
        <fullName evidence="1">Clr5 domain-containing protein</fullName>
    </recommendedName>
</protein>
<dbReference type="PANTHER" id="PTHR38788:SF3">
    <property type="entry name" value="CLR5 DOMAIN-CONTAINING PROTEIN"/>
    <property type="match status" value="1"/>
</dbReference>
<keyword evidence="3" id="KW-1185">Reference proteome</keyword>
<feature type="domain" description="Clr5" evidence="1">
    <location>
        <begin position="16"/>
        <end position="66"/>
    </location>
</feature>
<dbReference type="eggNOG" id="ENOG502SQE7">
    <property type="taxonomic scope" value="Eukaryota"/>
</dbReference>
<accession>W9XCN1</accession>
<dbReference type="AlphaFoldDB" id="W9XCN1"/>
<dbReference type="InterPro" id="IPR011990">
    <property type="entry name" value="TPR-like_helical_dom_sf"/>
</dbReference>
<dbReference type="OrthoDB" id="5308957at2759"/>
<dbReference type="HOGENOM" id="CLU_031973_0_0_1"/>
<dbReference type="GeneID" id="19186504"/>
<evidence type="ECO:0000313" key="3">
    <source>
        <dbReference type="Proteomes" id="UP000019471"/>
    </source>
</evidence>
<dbReference type="PANTHER" id="PTHR38788">
    <property type="entry name" value="CLR5 DOMAIN-CONTAINING PROTEIN"/>
    <property type="match status" value="1"/>
</dbReference>
<dbReference type="STRING" id="1182543.W9XCN1"/>
<dbReference type="RefSeq" id="XP_007740577.1">
    <property type="nucleotide sequence ID" value="XM_007742387.1"/>
</dbReference>
<reference evidence="2 3" key="1">
    <citation type="submission" date="2013-03" db="EMBL/GenBank/DDBJ databases">
        <title>The Genome Sequence of Cladophialophora psammophila CBS 110553.</title>
        <authorList>
            <consortium name="The Broad Institute Genomics Platform"/>
            <person name="Cuomo C."/>
            <person name="de Hoog S."/>
            <person name="Gorbushina A."/>
            <person name="Walker B."/>
            <person name="Young S.K."/>
            <person name="Zeng Q."/>
            <person name="Gargeya S."/>
            <person name="Fitzgerald M."/>
            <person name="Haas B."/>
            <person name="Abouelleil A."/>
            <person name="Allen A.W."/>
            <person name="Alvarado L."/>
            <person name="Arachchi H.M."/>
            <person name="Berlin A.M."/>
            <person name="Chapman S.B."/>
            <person name="Gainer-Dewar J."/>
            <person name="Goldberg J."/>
            <person name="Griggs A."/>
            <person name="Gujja S."/>
            <person name="Hansen M."/>
            <person name="Howarth C."/>
            <person name="Imamovic A."/>
            <person name="Ireland A."/>
            <person name="Larimer J."/>
            <person name="McCowan C."/>
            <person name="Murphy C."/>
            <person name="Pearson M."/>
            <person name="Poon T.W."/>
            <person name="Priest M."/>
            <person name="Roberts A."/>
            <person name="Saif S."/>
            <person name="Shea T."/>
            <person name="Sisk P."/>
            <person name="Sykes S."/>
            <person name="Wortman J."/>
            <person name="Nusbaum C."/>
            <person name="Birren B."/>
        </authorList>
    </citation>
    <scope>NUCLEOTIDE SEQUENCE [LARGE SCALE GENOMIC DNA]</scope>
    <source>
        <strain evidence="2 3">CBS 110553</strain>
    </source>
</reference>
<dbReference type="Gene3D" id="1.25.40.10">
    <property type="entry name" value="Tetratricopeptide repeat domain"/>
    <property type="match status" value="1"/>
</dbReference>